<comment type="caution">
    <text evidence="2">The sequence shown here is derived from an EMBL/GenBank/DDBJ whole genome shotgun (WGS) entry which is preliminary data.</text>
</comment>
<evidence type="ECO:0000313" key="2">
    <source>
        <dbReference type="EMBL" id="KAK7411696.1"/>
    </source>
</evidence>
<evidence type="ECO:0008006" key="4">
    <source>
        <dbReference type="Google" id="ProtNLM"/>
    </source>
</evidence>
<sequence>MSEFSTACGVNACLIMYDDNGDTPLMTWPQDPNEVHSIITRYEGIKHEKLPKNFYLNNFLKDRKSMVEIEISKIQKEIIKIQYPTWQLSFNNLSIEELENFMARLDIKLEACNQRIRMSKHKPQNEANFNFMQSIVQPESVASNLSQLNFMQEIPHNQLILASMRPLNGGNQVASYLHNIDEGSSSQCQMPNFDPNLMQLMAENTGVVNTTNQVAVPMIPLNDGNHVACYQLNLDKVSSSQSQIPNFDPNLMQLMAKNKGVLHNQVDLPLNYANQIDAFGNSANQHNVSVNLINQLDESLEFFSQHEGIEELTSQLDEVVHWSSQPDESKNWTNQHGVPVIEGSTTANCGAISTTYDTRFQGVVESSLCNYNGVVQSMEPYNYDVALQNIAYQSGNVQQTVTLPPLPPSLDEFQTYHNNMVQNYLSNHIV</sequence>
<gene>
    <name evidence="2" type="ORF">VNO78_03133</name>
</gene>
<reference evidence="2 3" key="1">
    <citation type="submission" date="2024-01" db="EMBL/GenBank/DDBJ databases">
        <title>The genomes of 5 underutilized Papilionoideae crops provide insights into root nodulation and disease resistanc.</title>
        <authorList>
            <person name="Jiang F."/>
        </authorList>
    </citation>
    <scope>NUCLEOTIDE SEQUENCE [LARGE SCALE GENOMIC DNA]</scope>
    <source>
        <strain evidence="2">DUOXIRENSHENG_FW03</strain>
        <tissue evidence="2">Leaves</tissue>
    </source>
</reference>
<dbReference type="InterPro" id="IPR036879">
    <property type="entry name" value="TF_MADSbox_sf"/>
</dbReference>
<dbReference type="EMBL" id="JAYMYS010000001">
    <property type="protein sequence ID" value="KAK7411696.1"/>
    <property type="molecule type" value="Genomic_DNA"/>
</dbReference>
<evidence type="ECO:0000256" key="1">
    <source>
        <dbReference type="SAM" id="Coils"/>
    </source>
</evidence>
<proteinExistence type="predicted"/>
<keyword evidence="1" id="KW-0175">Coiled coil</keyword>
<accession>A0AAN9T032</accession>
<dbReference type="GO" id="GO:0046983">
    <property type="term" value="F:protein dimerization activity"/>
    <property type="evidence" value="ECO:0007669"/>
    <property type="project" value="InterPro"/>
</dbReference>
<dbReference type="Proteomes" id="UP001386955">
    <property type="component" value="Unassembled WGS sequence"/>
</dbReference>
<feature type="coiled-coil region" evidence="1">
    <location>
        <begin position="57"/>
        <end position="115"/>
    </location>
</feature>
<dbReference type="AlphaFoldDB" id="A0AAN9T032"/>
<evidence type="ECO:0000313" key="3">
    <source>
        <dbReference type="Proteomes" id="UP001386955"/>
    </source>
</evidence>
<name>A0AAN9T032_PSOTE</name>
<dbReference type="SUPFAM" id="SSF55455">
    <property type="entry name" value="SRF-like"/>
    <property type="match status" value="1"/>
</dbReference>
<protein>
    <recommendedName>
        <fullName evidence="4">MADS-box domain-containing protein</fullName>
    </recommendedName>
</protein>
<keyword evidence="3" id="KW-1185">Reference proteome</keyword>
<organism evidence="2 3">
    <name type="scientific">Psophocarpus tetragonolobus</name>
    <name type="common">Winged bean</name>
    <name type="synonym">Dolichos tetragonolobus</name>
    <dbReference type="NCBI Taxonomy" id="3891"/>
    <lineage>
        <taxon>Eukaryota</taxon>
        <taxon>Viridiplantae</taxon>
        <taxon>Streptophyta</taxon>
        <taxon>Embryophyta</taxon>
        <taxon>Tracheophyta</taxon>
        <taxon>Spermatophyta</taxon>
        <taxon>Magnoliopsida</taxon>
        <taxon>eudicotyledons</taxon>
        <taxon>Gunneridae</taxon>
        <taxon>Pentapetalae</taxon>
        <taxon>rosids</taxon>
        <taxon>fabids</taxon>
        <taxon>Fabales</taxon>
        <taxon>Fabaceae</taxon>
        <taxon>Papilionoideae</taxon>
        <taxon>50 kb inversion clade</taxon>
        <taxon>NPAAA clade</taxon>
        <taxon>indigoferoid/millettioid clade</taxon>
        <taxon>Phaseoleae</taxon>
        <taxon>Psophocarpus</taxon>
    </lineage>
</organism>
<dbReference type="GO" id="GO:0003677">
    <property type="term" value="F:DNA binding"/>
    <property type="evidence" value="ECO:0007669"/>
    <property type="project" value="InterPro"/>
</dbReference>